<evidence type="ECO:0000313" key="2">
    <source>
        <dbReference type="Proteomes" id="UP000202345"/>
    </source>
</evidence>
<reference evidence="1" key="1">
    <citation type="journal article" date="2017" name="Arch. Virol.">
        <title>Complete genome sequence and evolution analysis of a columbid herpesvirus type 1 from feral pigeon in China.</title>
        <authorList>
            <person name="Guo Y."/>
            <person name="Li S."/>
            <person name="Sun X."/>
            <person name="He Y."/>
            <person name="Zhao H."/>
            <person name="Wang Y."/>
            <person name="Zhao P."/>
            <person name="Xing M."/>
        </authorList>
    </citation>
    <scope>NUCLEOTIDE SEQUENCE [LARGE SCALE GENOMIC DNA]</scope>
    <source>
        <strain evidence="1">HLJ</strain>
    </source>
</reference>
<accession>A0A1V0M8I3</accession>
<gene>
    <name evidence="1" type="ORF">CoHVHLJ_051</name>
</gene>
<evidence type="ECO:0000313" key="1">
    <source>
        <dbReference type="EMBL" id="ARD71362.1"/>
    </source>
</evidence>
<dbReference type="InterPro" id="IPR005655">
    <property type="entry name" value="Herpes_UL37"/>
</dbReference>
<protein>
    <submittedName>
        <fullName evidence="1">Tegument protein UL37</fullName>
    </submittedName>
</protein>
<keyword evidence="2" id="KW-1185">Reference proteome</keyword>
<organism evidence="1">
    <name type="scientific">Columbid alphaherpesvirus 1</name>
    <dbReference type="NCBI Taxonomy" id="93386"/>
    <lineage>
        <taxon>Viruses</taxon>
        <taxon>Duplodnaviria</taxon>
        <taxon>Heunggongvirae</taxon>
        <taxon>Peploviricota</taxon>
        <taxon>Herviviricetes</taxon>
        <taxon>Herpesvirales</taxon>
        <taxon>Orthoherpesviridae</taxon>
        <taxon>Alphaherpesvirinae</taxon>
        <taxon>Mardivirus</taxon>
        <taxon>Mardivirus columbidalpha1</taxon>
    </lineage>
</organism>
<dbReference type="EMBL" id="KX589235">
    <property type="protein sequence ID" value="ARD71362.1"/>
    <property type="molecule type" value="Genomic_DNA"/>
</dbReference>
<name>A0A1V0M8I3_9ALPH</name>
<dbReference type="Proteomes" id="UP000202345">
    <property type="component" value="Segment"/>
</dbReference>
<dbReference type="Pfam" id="PF03970">
    <property type="entry name" value="Herpes_UL37_1"/>
    <property type="match status" value="1"/>
</dbReference>
<dbReference type="GO" id="GO:0019068">
    <property type="term" value="P:virion assembly"/>
    <property type="evidence" value="ECO:0007669"/>
    <property type="project" value="InterPro"/>
</dbReference>
<sequence length="1059" mass="114632">MASAWESSPGSWPLKELLKTISAVSARSDPSKKWTRASAEEVRTAIGVFCLAQGTMTIHQAEVSWRDAFSAIIEAAARTSLPEAIMLAQNFPGFVLWRITTTWDKSSWKAEAERLGKLVDDLTGTQPIAWLTRNNLKIAAKYGPATIRQLVTEWLALFADSAAKATAFAPERLLKETDRFPNLTELTTALVNKRFEHIFDFPFVQEGLRLISRSVGWVMPFIITARCTTNLAYTPLTRALFTIALVDRYFWGPKSPQPQILVDRFANDCDELTSDEIMTPAEANATKRTAYEVRVSAAIAYADPYVRDVRPGQAAARVRSDPDVLASATSLTKDALMIHMSAVLKLTAEDGPEDRGRASSVAMANVIESARAAWDAVQASTSPRQVLEALIESGFVQQTCKSYETTLKALFARRYTGEENKSGIFDEAQQAIGSIAFIGNIVFGLIESYGPGLDYADNFIDALISQELDTPEYLDALGIPMGGVDHIISRCMGPRSYVEHVRKTRAVLLAEINDSEASRGGRTIPNGARESLMLWFDHRAKDLWGITPPEDSSLSESLDVPQVDEIGQDAPSSAARPSPQRSPDSSALLQRDAIMIKAAAEIRYPDPMPTIPDLADPAFTRYVLATAVVDAITATAAAVFSLPHLTLAIKVLTWARDYGTPYVQSFGGHKTKITALISALLPFAEERPQRPVPEDAANVESLLGELYGVVEVAVSGLPAHAAVRLPPKPDVSNSTLLVSMYATALRLSYDDLSYHTGKLADEIAAKAWLLADAASTAQAFFACRFSSDANSRVVQLAGRESKKNVLGKWRIKDVLAAVGDAYGACTDVMAELRVSSLALRGLVEDTGRRIPMCDMLAKRSTAAEGGAARIFSTLSADYAGLSRVQTALDIHIRKLVACHEPPGMSSVAWLLRVWAGIAALNGAVRAPEDLVRIIENLGAAWKEVDGERAVAVVPKSLPPDSDIQAAVADFMGEYGTVDGGTPEPRVVVSARHNLTTREEINFSTLELQTTVPEDVNPASFAGDFVSKQRVAADVLTGVVDSIFNSGRGETGARETVVSG</sequence>
<proteinExistence type="predicted"/>